<evidence type="ECO:0000259" key="7">
    <source>
        <dbReference type="Pfam" id="PF06271"/>
    </source>
</evidence>
<dbReference type="Pfam" id="PF06271">
    <property type="entry name" value="RDD"/>
    <property type="match status" value="1"/>
</dbReference>
<evidence type="ECO:0000256" key="3">
    <source>
        <dbReference type="ARBA" id="ARBA00022989"/>
    </source>
</evidence>
<dbReference type="EMBL" id="LWLN01000001">
    <property type="protein sequence ID" value="OLZ41407.1"/>
    <property type="molecule type" value="Genomic_DNA"/>
</dbReference>
<evidence type="ECO:0000313" key="9">
    <source>
        <dbReference type="Proteomes" id="UP000189370"/>
    </source>
</evidence>
<sequence length="462" mass="49492">MAKVRIFGSIHVNTRSVVEDDLRAFSKGADAIAVEQPRLGETVRSAVGLVLRYPFFFVGLQSIFVLQMPLYVLFNRDLLSAEFLAARAVAGERPVHEVDRHPLEILSGRSPLWIVGNWLTFLVLAVAFPAETLVATGLAVGLLVVLTTRFRYGIRRPTIVAAVVLTAIACGLLVVDLFRTDIGASFVGLLYPVGGLVLLRLTLEARNEAMLEEVASLATTHDHERLCLATGYAHLPGMVERASAYGLTTGDVFKPRWRASGEWADPDTLLESDDRDVRPRVETAGDVLGRRAVATVIDWLVIVLLALSVPAALVGIDSARSIGSDASLGALTLLWVLLSPPAYYVIGETAFGQTVGKSLLDLTVVRIDGSPCTFRHAVVRTAVHPLDFLPVCYLLGGIVAAATDYGQRLGDLAAGTTVVKLEAPPDDRTADDTGAAAGRRDSAAVDPPVEAGEAERTPTTDR</sequence>
<keyword evidence="2 6" id="KW-0812">Transmembrane</keyword>
<dbReference type="OrthoDB" id="288430at2157"/>
<organism evidence="8 9">
    <name type="scientific">Natrinema saccharevitans</name>
    <dbReference type="NCBI Taxonomy" id="301967"/>
    <lineage>
        <taxon>Archaea</taxon>
        <taxon>Methanobacteriati</taxon>
        <taxon>Methanobacteriota</taxon>
        <taxon>Stenosarchaea group</taxon>
        <taxon>Halobacteria</taxon>
        <taxon>Halobacteriales</taxon>
        <taxon>Natrialbaceae</taxon>
        <taxon>Natrinema</taxon>
    </lineage>
</organism>
<comment type="subcellular location">
    <subcellularLocation>
        <location evidence="1">Membrane</location>
        <topology evidence="1">Multi-pass membrane protein</topology>
    </subcellularLocation>
</comment>
<protein>
    <recommendedName>
        <fullName evidence="7">RDD domain-containing protein</fullName>
    </recommendedName>
</protein>
<feature type="transmembrane region" description="Helical" evidence="6">
    <location>
        <begin position="158"/>
        <end position="178"/>
    </location>
</feature>
<comment type="caution">
    <text evidence="8">The sequence shown here is derived from an EMBL/GenBank/DDBJ whole genome shotgun (WGS) entry which is preliminary data.</text>
</comment>
<dbReference type="AlphaFoldDB" id="A0A1S8AXQ7"/>
<dbReference type="InterPro" id="IPR010432">
    <property type="entry name" value="RDD"/>
</dbReference>
<feature type="transmembrane region" description="Helical" evidence="6">
    <location>
        <begin position="53"/>
        <end position="74"/>
    </location>
</feature>
<dbReference type="STRING" id="301967.A6E15_10580"/>
<dbReference type="PANTHER" id="PTHR38480:SF1">
    <property type="entry name" value="SLR0254 PROTEIN"/>
    <property type="match status" value="1"/>
</dbReference>
<name>A0A1S8AXQ7_9EURY</name>
<evidence type="ECO:0000256" key="2">
    <source>
        <dbReference type="ARBA" id="ARBA00022692"/>
    </source>
</evidence>
<proteinExistence type="predicted"/>
<feature type="transmembrane region" description="Helical" evidence="6">
    <location>
        <begin position="328"/>
        <end position="346"/>
    </location>
</feature>
<evidence type="ECO:0000256" key="4">
    <source>
        <dbReference type="ARBA" id="ARBA00023136"/>
    </source>
</evidence>
<reference evidence="9" key="1">
    <citation type="submission" date="2016-04" db="EMBL/GenBank/DDBJ databases">
        <authorList>
            <person name="Chen S.-C."/>
            <person name="Lai M.-C."/>
        </authorList>
    </citation>
    <scope>NUCLEOTIDE SEQUENCE [LARGE SCALE GENOMIC DNA]</scope>
    <source>
        <strain evidence="9">AB14</strain>
    </source>
</reference>
<keyword evidence="3 6" id="KW-1133">Transmembrane helix</keyword>
<feature type="transmembrane region" description="Helical" evidence="6">
    <location>
        <begin position="296"/>
        <end position="316"/>
    </location>
</feature>
<feature type="transmembrane region" description="Helical" evidence="6">
    <location>
        <begin position="184"/>
        <end position="203"/>
    </location>
</feature>
<evidence type="ECO:0000256" key="1">
    <source>
        <dbReference type="ARBA" id="ARBA00004141"/>
    </source>
</evidence>
<evidence type="ECO:0000256" key="5">
    <source>
        <dbReference type="SAM" id="MobiDB-lite"/>
    </source>
</evidence>
<dbReference type="Proteomes" id="UP000189370">
    <property type="component" value="Unassembled WGS sequence"/>
</dbReference>
<feature type="region of interest" description="Disordered" evidence="5">
    <location>
        <begin position="423"/>
        <end position="462"/>
    </location>
</feature>
<feature type="transmembrane region" description="Helical" evidence="6">
    <location>
        <begin position="118"/>
        <end position="146"/>
    </location>
</feature>
<keyword evidence="9" id="KW-1185">Reference proteome</keyword>
<dbReference type="RefSeq" id="WP_076146138.1">
    <property type="nucleotide sequence ID" value="NZ_LWLN01000001.1"/>
</dbReference>
<dbReference type="PANTHER" id="PTHR38480">
    <property type="entry name" value="SLR0254 PROTEIN"/>
    <property type="match status" value="1"/>
</dbReference>
<evidence type="ECO:0000313" key="8">
    <source>
        <dbReference type="EMBL" id="OLZ41407.1"/>
    </source>
</evidence>
<feature type="compositionally biased region" description="Basic and acidic residues" evidence="5">
    <location>
        <begin position="453"/>
        <end position="462"/>
    </location>
</feature>
<dbReference type="GO" id="GO:0016020">
    <property type="term" value="C:membrane"/>
    <property type="evidence" value="ECO:0007669"/>
    <property type="project" value="UniProtKB-SubCell"/>
</dbReference>
<keyword evidence="4 6" id="KW-0472">Membrane</keyword>
<gene>
    <name evidence="8" type="ORF">A6E15_10580</name>
</gene>
<accession>A0A1S8AXQ7</accession>
<feature type="domain" description="RDD" evidence="7">
    <location>
        <begin position="288"/>
        <end position="415"/>
    </location>
</feature>
<evidence type="ECO:0000256" key="6">
    <source>
        <dbReference type="SAM" id="Phobius"/>
    </source>
</evidence>